<feature type="compositionally biased region" description="Basic residues" evidence="1">
    <location>
        <begin position="113"/>
        <end position="122"/>
    </location>
</feature>
<name>A0A660CB33_9PSEU</name>
<dbReference type="InterPro" id="IPR036259">
    <property type="entry name" value="MFS_trans_sf"/>
</dbReference>
<feature type="region of interest" description="Disordered" evidence="1">
    <location>
        <begin position="1"/>
        <end position="126"/>
    </location>
</feature>
<sequence length="353" mass="37561">MTDPIPPARQTSSGLWIPGGSNATPDDIRELMHREYDPMSDTAPFDAVDRSDATTPDTPASEDAPASEPEPAKPEKAEEEPGPEQDSGTRKREPIVRPAVARWIDARTEAKTTKRPKTPKKTKPTEEITQRQVITVCVMAAAVSLGAFVLSFDMMAIAAEHYGWTGWLAKLFPVVIDAGAVAGVVMAGLTSNPVFRRNGWALGALTLAASLVFNVTGHEITGQTMAGIPESYAWTSTAAALLVPCLLAVFVHSAASALHQWTAQERAAQQTAAKPAPTTAEVTVPTRSAAPARQAKSKQTAKAVSSEEALAIGREAGARTPAQLRDAILAQGKTPPSRPHLSKLLNQRADWLN</sequence>
<keyword evidence="2" id="KW-0812">Transmembrane</keyword>
<dbReference type="RefSeq" id="WP_030534172.1">
    <property type="nucleotide sequence ID" value="NZ_JOIJ01000025.1"/>
</dbReference>
<reference evidence="3 5" key="1">
    <citation type="submission" date="2019-07" db="EMBL/GenBank/DDBJ databases">
        <title>R&amp;d 2014.</title>
        <authorList>
            <person name="Klenk H.-P."/>
        </authorList>
    </citation>
    <scope>NUCLEOTIDE SEQUENCE [LARGE SCALE GENOMIC DNA]</scope>
    <source>
        <strain evidence="3 5">DSM 43194</strain>
    </source>
</reference>
<feature type="region of interest" description="Disordered" evidence="1">
    <location>
        <begin position="270"/>
        <end position="302"/>
    </location>
</feature>
<feature type="transmembrane region" description="Helical" evidence="2">
    <location>
        <begin position="201"/>
        <end position="220"/>
    </location>
</feature>
<evidence type="ECO:0000313" key="4">
    <source>
        <dbReference type="EMBL" id="TWH16000.1"/>
    </source>
</evidence>
<organism evidence="3 5">
    <name type="scientific">Prauserella rugosa</name>
    <dbReference type="NCBI Taxonomy" id="43354"/>
    <lineage>
        <taxon>Bacteria</taxon>
        <taxon>Bacillati</taxon>
        <taxon>Actinomycetota</taxon>
        <taxon>Actinomycetes</taxon>
        <taxon>Pseudonocardiales</taxon>
        <taxon>Pseudonocardiaceae</taxon>
        <taxon>Prauserella</taxon>
    </lineage>
</organism>
<feature type="transmembrane region" description="Helical" evidence="2">
    <location>
        <begin position="171"/>
        <end position="189"/>
    </location>
</feature>
<gene>
    <name evidence="3" type="ORF">JD82_04925</name>
    <name evidence="4" type="ORF">JD82_04988</name>
</gene>
<dbReference type="EMBL" id="VLJV01000002">
    <property type="protein sequence ID" value="TWH16000.1"/>
    <property type="molecule type" value="Genomic_DNA"/>
</dbReference>
<evidence type="ECO:0000256" key="2">
    <source>
        <dbReference type="SAM" id="Phobius"/>
    </source>
</evidence>
<accession>A0A660CB33</accession>
<dbReference type="EMBL" id="VLJV01000002">
    <property type="protein sequence ID" value="TWH15937.1"/>
    <property type="molecule type" value="Genomic_DNA"/>
</dbReference>
<feature type="compositionally biased region" description="Low complexity" evidence="1">
    <location>
        <begin position="270"/>
        <end position="287"/>
    </location>
</feature>
<keyword evidence="2" id="KW-0472">Membrane</keyword>
<keyword evidence="2" id="KW-1133">Transmembrane helix</keyword>
<dbReference type="SUPFAM" id="SSF103473">
    <property type="entry name" value="MFS general substrate transporter"/>
    <property type="match status" value="1"/>
</dbReference>
<feature type="region of interest" description="Disordered" evidence="1">
    <location>
        <begin position="331"/>
        <end position="353"/>
    </location>
</feature>
<evidence type="ECO:0000256" key="1">
    <source>
        <dbReference type="SAM" id="MobiDB-lite"/>
    </source>
</evidence>
<dbReference type="InterPro" id="IPR021235">
    <property type="entry name" value="DUF2637"/>
</dbReference>
<protein>
    <submittedName>
        <fullName evidence="3">Uncharacterized protein DUF2637</fullName>
    </submittedName>
</protein>
<comment type="caution">
    <text evidence="3">The sequence shown here is derived from an EMBL/GenBank/DDBJ whole genome shotgun (WGS) entry which is preliminary data.</text>
</comment>
<feature type="compositionally biased region" description="Basic and acidic residues" evidence="1">
    <location>
        <begin position="26"/>
        <end position="37"/>
    </location>
</feature>
<feature type="compositionally biased region" description="Low complexity" evidence="1">
    <location>
        <begin position="59"/>
        <end position="69"/>
    </location>
</feature>
<feature type="transmembrane region" description="Helical" evidence="2">
    <location>
        <begin position="232"/>
        <end position="251"/>
    </location>
</feature>
<proteinExistence type="predicted"/>
<feature type="transmembrane region" description="Helical" evidence="2">
    <location>
        <begin position="133"/>
        <end position="159"/>
    </location>
</feature>
<dbReference type="Pfam" id="PF10935">
    <property type="entry name" value="DUF2637"/>
    <property type="match status" value="1"/>
</dbReference>
<dbReference type="Proteomes" id="UP000317303">
    <property type="component" value="Unassembled WGS sequence"/>
</dbReference>
<dbReference type="AlphaFoldDB" id="A0A660CB33"/>
<evidence type="ECO:0000313" key="5">
    <source>
        <dbReference type="Proteomes" id="UP000317303"/>
    </source>
</evidence>
<keyword evidence="5" id="KW-1185">Reference proteome</keyword>
<evidence type="ECO:0000313" key="3">
    <source>
        <dbReference type="EMBL" id="TWH15937.1"/>
    </source>
</evidence>